<dbReference type="Pfam" id="PF13458">
    <property type="entry name" value="Peripla_BP_6"/>
    <property type="match status" value="1"/>
</dbReference>
<dbReference type="InterPro" id="IPR028081">
    <property type="entry name" value="Leu-bd"/>
</dbReference>
<feature type="domain" description="Leucine-binding protein" evidence="3">
    <location>
        <begin position="60"/>
        <end position="398"/>
    </location>
</feature>
<name>A0ABM8TLV0_9BURK</name>
<dbReference type="EMBL" id="CAJPVI010000030">
    <property type="protein sequence ID" value="CAG2154119.1"/>
    <property type="molecule type" value="Genomic_DNA"/>
</dbReference>
<organism evidence="4 5">
    <name type="scientific">Cupriavidus numazuensis</name>
    <dbReference type="NCBI Taxonomy" id="221992"/>
    <lineage>
        <taxon>Bacteria</taxon>
        <taxon>Pseudomonadati</taxon>
        <taxon>Pseudomonadota</taxon>
        <taxon>Betaproteobacteria</taxon>
        <taxon>Burkholderiales</taxon>
        <taxon>Burkholderiaceae</taxon>
        <taxon>Cupriavidus</taxon>
    </lineage>
</organism>
<accession>A0ABM8TLV0</accession>
<gene>
    <name evidence="4" type="ORF">LMG26411_04540</name>
</gene>
<evidence type="ECO:0000256" key="2">
    <source>
        <dbReference type="ARBA" id="ARBA00022729"/>
    </source>
</evidence>
<dbReference type="SUPFAM" id="SSF53822">
    <property type="entry name" value="Periplasmic binding protein-like I"/>
    <property type="match status" value="1"/>
</dbReference>
<keyword evidence="5" id="KW-1185">Reference proteome</keyword>
<comment type="similarity">
    <text evidence="1">Belongs to the leucine-binding protein family.</text>
</comment>
<dbReference type="PANTHER" id="PTHR30483">
    <property type="entry name" value="LEUCINE-SPECIFIC-BINDING PROTEIN"/>
    <property type="match status" value="1"/>
</dbReference>
<dbReference type="InterPro" id="IPR051010">
    <property type="entry name" value="BCAA_transport"/>
</dbReference>
<evidence type="ECO:0000256" key="1">
    <source>
        <dbReference type="ARBA" id="ARBA00010062"/>
    </source>
</evidence>
<evidence type="ECO:0000313" key="5">
    <source>
        <dbReference type="Proteomes" id="UP000672657"/>
    </source>
</evidence>
<proteinExistence type="inferred from homology"/>
<evidence type="ECO:0000313" key="4">
    <source>
        <dbReference type="EMBL" id="CAG2154119.1"/>
    </source>
</evidence>
<dbReference type="Gene3D" id="3.40.50.2300">
    <property type="match status" value="2"/>
</dbReference>
<dbReference type="PANTHER" id="PTHR30483:SF6">
    <property type="entry name" value="PERIPLASMIC BINDING PROTEIN OF ABC TRANSPORTER FOR NATURAL AMINO ACIDS"/>
    <property type="match status" value="1"/>
</dbReference>
<dbReference type="CDD" id="cd06327">
    <property type="entry name" value="PBP1_SBP-like"/>
    <property type="match status" value="1"/>
</dbReference>
<keyword evidence="2" id="KW-0732">Signal</keyword>
<sequence length="436" mass="47229">MKKDRPNYKVFNGAQQSVLPNIGRPLRNLLGTALTVLGFSAFAQGTVSASAPVAISDDVVRIGLLLDMSGVYADISGRGSATAAQMAIEDFGGQVLGKKVELLVYDHQNKADNASAKARQWFDNEKVDAIHDVTGSSSSLAVLQIAKEKQRILVLNGPATERFTTDLCSTVSVHYAYDSYALANTVARTLVASGKKDWYFLTVDYSGGYDLEKNAASAVQRGGGKVLGSVRHPLNAPDFSSFILQAQTSKASVIGLANAGGDTINAIKAARSFGVGTGKNSQTLAATLLYINDVNALGLAASQGMILSEGFYWDLTAETRAWSRRYFERMKQMPNMSQAGVYSSVTHYLKSIEAARTDETTVVMRQMRALPINDFFAKNGRIREDGRMVHDMYVFKVKSPAESKYPWDYYSLVSTVPGDAAFRPMGEGSCPLLKKS</sequence>
<protein>
    <recommendedName>
        <fullName evidence="3">Leucine-binding protein domain-containing protein</fullName>
    </recommendedName>
</protein>
<evidence type="ECO:0000259" key="3">
    <source>
        <dbReference type="Pfam" id="PF13458"/>
    </source>
</evidence>
<dbReference type="RefSeq" id="WP_211955526.1">
    <property type="nucleotide sequence ID" value="NZ_CAJPVI010000030.1"/>
</dbReference>
<dbReference type="Proteomes" id="UP000672657">
    <property type="component" value="Unassembled WGS sequence"/>
</dbReference>
<dbReference type="InterPro" id="IPR028082">
    <property type="entry name" value="Peripla_BP_I"/>
</dbReference>
<comment type="caution">
    <text evidence="4">The sequence shown here is derived from an EMBL/GenBank/DDBJ whole genome shotgun (WGS) entry which is preliminary data.</text>
</comment>
<reference evidence="4 5" key="1">
    <citation type="submission" date="2021-03" db="EMBL/GenBank/DDBJ databases">
        <authorList>
            <person name="Peeters C."/>
        </authorList>
    </citation>
    <scope>NUCLEOTIDE SEQUENCE [LARGE SCALE GENOMIC DNA]</scope>
    <source>
        <strain evidence="4 5">LMG 26411</strain>
    </source>
</reference>